<reference evidence="1" key="1">
    <citation type="submission" date="2020-05" db="EMBL/GenBank/DDBJ databases">
        <title>Large-scale comparative analyses of tick genomes elucidate their genetic diversity and vector capacities.</title>
        <authorList>
            <person name="Jia N."/>
            <person name="Wang J."/>
            <person name="Shi W."/>
            <person name="Du L."/>
            <person name="Sun Y."/>
            <person name="Zhan W."/>
            <person name="Jiang J."/>
            <person name="Wang Q."/>
            <person name="Zhang B."/>
            <person name="Ji P."/>
            <person name="Sakyi L.B."/>
            <person name="Cui X."/>
            <person name="Yuan T."/>
            <person name="Jiang B."/>
            <person name="Yang W."/>
            <person name="Lam T.T.-Y."/>
            <person name="Chang Q."/>
            <person name="Ding S."/>
            <person name="Wang X."/>
            <person name="Zhu J."/>
            <person name="Ruan X."/>
            <person name="Zhao L."/>
            <person name="Wei J."/>
            <person name="Que T."/>
            <person name="Du C."/>
            <person name="Cheng J."/>
            <person name="Dai P."/>
            <person name="Han X."/>
            <person name="Huang E."/>
            <person name="Gao Y."/>
            <person name="Liu J."/>
            <person name="Shao H."/>
            <person name="Ye R."/>
            <person name="Li L."/>
            <person name="Wei W."/>
            <person name="Wang X."/>
            <person name="Wang C."/>
            <person name="Yang T."/>
            <person name="Huo Q."/>
            <person name="Li W."/>
            <person name="Guo W."/>
            <person name="Chen H."/>
            <person name="Zhou L."/>
            <person name="Ni X."/>
            <person name="Tian J."/>
            <person name="Zhou Y."/>
            <person name="Sheng Y."/>
            <person name="Liu T."/>
            <person name="Pan Y."/>
            <person name="Xia L."/>
            <person name="Li J."/>
            <person name="Zhao F."/>
            <person name="Cao W."/>
        </authorList>
    </citation>
    <scope>NUCLEOTIDE SEQUENCE</scope>
    <source>
        <strain evidence="1">Dsil-2018</strain>
    </source>
</reference>
<organism evidence="1 2">
    <name type="scientific">Dermacentor silvarum</name>
    <name type="common">Tick</name>
    <dbReference type="NCBI Taxonomy" id="543639"/>
    <lineage>
        <taxon>Eukaryota</taxon>
        <taxon>Metazoa</taxon>
        <taxon>Ecdysozoa</taxon>
        <taxon>Arthropoda</taxon>
        <taxon>Chelicerata</taxon>
        <taxon>Arachnida</taxon>
        <taxon>Acari</taxon>
        <taxon>Parasitiformes</taxon>
        <taxon>Ixodida</taxon>
        <taxon>Ixodoidea</taxon>
        <taxon>Ixodidae</taxon>
        <taxon>Rhipicephalinae</taxon>
        <taxon>Dermacentor</taxon>
    </lineage>
</organism>
<dbReference type="Proteomes" id="UP000821865">
    <property type="component" value="Chromosome 1"/>
</dbReference>
<name>A0ACB8DVN8_DERSI</name>
<protein>
    <submittedName>
        <fullName evidence="1">Uncharacterized protein</fullName>
    </submittedName>
</protein>
<proteinExistence type="predicted"/>
<comment type="caution">
    <text evidence="1">The sequence shown here is derived from an EMBL/GenBank/DDBJ whole genome shotgun (WGS) entry which is preliminary data.</text>
</comment>
<gene>
    <name evidence="1" type="ORF">HPB49_005954</name>
</gene>
<sequence length="780" mass="86116">MRDRSAAAAEQQQQDLRQEDSMAEPWQEAVAWHQPQPAAVSSTLQSGDDRDCVSATDHDRVSGASTVAQAGSEYRVLPSTTESVQGMSLRSEASATHQARSGQGHKGGRQRRRHNLDKAVEATIVTAATRRLNVDNPCSTTVFCAVLLLPLVLLGVSLTLLSLRGGRARRAAQAFAGISNTLHGLCVEGAEDDRNRSALCRETLERLSHSMKADTDPCDDFYEHVCGNWKPRYPNRPSYLKEHLESFNVLVHETLLSLATSAPPHWVVRLAAAVHQMAVFHNSCYAMAAGHDRGGNAADVATALGTDVSSWVDVVSHEALLDLAVKTTQNTGLPAFLSVTKERGTMYIHVGATLQSTLRFQHKVSEFLVQTLAAFDVHFKFHFSRLFDMDRDMTRILESSAQERSMTRQRESVLSPIQIHPTMAALRSLGNSTSHMLGNFRGDSAAMAAIARLRSEPLPTAGIYALSVLLAQPSTSVRSTPKWVARKFQKHEAVATVRGLFADIRVLLMRDNRVNRGVLVDAAHLKRTQLLFYGQDSMKAIFPPAPQFHARMGHSFLPNLAVALRSRVGRRPSDDRSADFVLSGYLGYHGDSFVVTPAYLSGHGVLALRVDEVDVFYPTVAALMLRAIYEDSAFYSPTSLANYTEGCFSESVSFALGRYVAPHSRKKKSRHSIGLNIGEGCRRLQVLPFMGSRWATFFASFLSRRRAADVQRRLGDRGRAHLYFRLACFLGCGDTALRDTCNDVAYSSDDLALSLGCRRERRIKCDCDRLDNCETHVPRA</sequence>
<keyword evidence="2" id="KW-1185">Reference proteome</keyword>
<evidence type="ECO:0000313" key="1">
    <source>
        <dbReference type="EMBL" id="KAH7978589.1"/>
    </source>
</evidence>
<accession>A0ACB8DVN8</accession>
<dbReference type="EMBL" id="CM023470">
    <property type="protein sequence ID" value="KAH7978589.1"/>
    <property type="molecule type" value="Genomic_DNA"/>
</dbReference>
<evidence type="ECO:0000313" key="2">
    <source>
        <dbReference type="Proteomes" id="UP000821865"/>
    </source>
</evidence>